<sequence>MAGSQAARGGKRCALVIGNSEYQRTAPLANAANDAVEVSRALKRMGWDVSVRQNLNRGAMEDALDAFRVKMEGCAAALFYFAGHGTNIWGQNYLLPVDARIEFEDHVHRRSFFLGNILEGMVDRAGVSVALIDACQENPFQRSATRSLNTDYRSGGRSGSGLAYIKAPQGAFVAFAASPGELAYDTPGKHSPFTSALLESLADDEGEITDVFTHVQDRVFAATSGAQRPWMHSDLPGPFYMSSLGEGPRASAPVARSDSNRPSVTVGGHAVAAKLRVTPAATRVTPTPQPSSQPQRQAQDTASPRSPERVKTATAPVSSERPADTPAPAPISVPAHAPIGPTLPAGTQLSINNIGEMAGQLALALGAAEWERLRNTRDIALLTRFAEHFPGYYGELARDRAHQLSSEAREHSNWLWASQRDSVEAYQRFLAVWPHGRYSSIAHGRLQELDEGQKQVHRQTKARAEGDAQDIKLRSEGLAQVDVTVDDGVKTELLKIGHVFRDSDIAPELVIVPGGTFTMGSGEEKAHPSELPEHRVVIPRALAVGLYPITFEEWDAAYDAGGVLHQPSDKRWGRGRRPVINVSWMDAQSYVEWLSEETGHTYRLLTEAEWEYCCRAGTTTTYATGSYLGRKAAHCSFDHWGCAGKTVEVGQFDDNRLGLFDMHGNVAEWVQDTWTDTYSDAPGDGSAFAGDRQSPKVVRGGGWPDVPRSLRSSSRNRLKASTRNDHTGFRVARVLTAKTRSDNAK</sequence>
<evidence type="ECO:0000256" key="1">
    <source>
        <dbReference type="SAM" id="MobiDB-lite"/>
    </source>
</evidence>
<dbReference type="SUPFAM" id="SSF52129">
    <property type="entry name" value="Caspase-like"/>
    <property type="match status" value="1"/>
</dbReference>
<dbReference type="RefSeq" id="WP_160298689.1">
    <property type="nucleotide sequence ID" value="NZ_LN829118.1"/>
</dbReference>
<dbReference type="PANTHER" id="PTHR22576:SF37">
    <property type="entry name" value="MUCOSA-ASSOCIATED LYMPHOID TISSUE LYMPHOMA TRANSLOCATION PROTEIN 1"/>
    <property type="match status" value="1"/>
</dbReference>
<evidence type="ECO:0000313" key="4">
    <source>
        <dbReference type="Proteomes" id="UP000033187"/>
    </source>
</evidence>
<dbReference type="EMBL" id="LN829119">
    <property type="protein sequence ID" value="CPR18006.1"/>
    <property type="molecule type" value="Genomic_DNA"/>
</dbReference>
<evidence type="ECO:0000313" key="3">
    <source>
        <dbReference type="EMBL" id="CPR18006.1"/>
    </source>
</evidence>
<dbReference type="Pfam" id="PF03781">
    <property type="entry name" value="FGE-sulfatase"/>
    <property type="match status" value="1"/>
</dbReference>
<proteinExistence type="predicted"/>
<feature type="region of interest" description="Disordered" evidence="1">
    <location>
        <begin position="681"/>
        <end position="726"/>
    </location>
</feature>
<dbReference type="InterPro" id="IPR001309">
    <property type="entry name" value="Pept_C14_p20"/>
</dbReference>
<feature type="domain" description="Caspase family p20" evidence="2">
    <location>
        <begin position="10"/>
        <end position="85"/>
    </location>
</feature>
<dbReference type="PROSITE" id="PS50208">
    <property type="entry name" value="CASPASE_P20"/>
    <property type="match status" value="1"/>
</dbReference>
<feature type="compositionally biased region" description="Low complexity" evidence="1">
    <location>
        <begin position="276"/>
        <end position="297"/>
    </location>
</feature>
<dbReference type="Pfam" id="PF00656">
    <property type="entry name" value="Peptidase_C14"/>
    <property type="match status" value="1"/>
</dbReference>
<organism evidence="3 4">
    <name type="scientific">Candidatus Filomicrobium marinum</name>
    <dbReference type="NCBI Taxonomy" id="1608628"/>
    <lineage>
        <taxon>Bacteria</taxon>
        <taxon>Pseudomonadati</taxon>
        <taxon>Pseudomonadota</taxon>
        <taxon>Alphaproteobacteria</taxon>
        <taxon>Hyphomicrobiales</taxon>
        <taxon>Hyphomicrobiaceae</taxon>
        <taxon>Filomicrobium</taxon>
    </lineage>
</organism>
<protein>
    <recommendedName>
        <fullName evidence="2">Caspase family p20 domain-containing protein</fullName>
    </recommendedName>
</protein>
<dbReference type="AlphaFoldDB" id="A0A0D6JDM3"/>
<dbReference type="InterPro" id="IPR042095">
    <property type="entry name" value="SUMF_sf"/>
</dbReference>
<gene>
    <name evidence="3" type="ORF">YBN1229_v1_1516</name>
</gene>
<dbReference type="PANTHER" id="PTHR22576">
    <property type="entry name" value="MUCOSA ASSOCIATED LYMPHOID TISSUE LYMPHOMA TRANSLOCATION PROTEIN 1/PARACASPASE"/>
    <property type="match status" value="1"/>
</dbReference>
<dbReference type="InterPro" id="IPR011600">
    <property type="entry name" value="Pept_C14_caspase"/>
</dbReference>
<dbReference type="GO" id="GO:0004197">
    <property type="term" value="F:cysteine-type endopeptidase activity"/>
    <property type="evidence" value="ECO:0007669"/>
    <property type="project" value="InterPro"/>
</dbReference>
<dbReference type="InterPro" id="IPR005532">
    <property type="entry name" value="SUMF_dom"/>
</dbReference>
<keyword evidence="4" id="KW-1185">Reference proteome</keyword>
<dbReference type="Proteomes" id="UP000033187">
    <property type="component" value="Chromosome 1"/>
</dbReference>
<dbReference type="Gene3D" id="3.40.50.1460">
    <property type="match status" value="1"/>
</dbReference>
<dbReference type="Gene3D" id="3.90.1580.10">
    <property type="entry name" value="paralog of FGE (formylglycine-generating enzyme)"/>
    <property type="match status" value="1"/>
</dbReference>
<dbReference type="KEGG" id="fil:BN1229_v1_1515"/>
<feature type="region of interest" description="Disordered" evidence="1">
    <location>
        <begin position="242"/>
        <end position="332"/>
    </location>
</feature>
<dbReference type="InterPro" id="IPR029030">
    <property type="entry name" value="Caspase-like_dom_sf"/>
</dbReference>
<dbReference type="KEGG" id="fiy:BN1229_v1_1516"/>
<dbReference type="InterPro" id="IPR052039">
    <property type="entry name" value="Caspase-related_regulators"/>
</dbReference>
<accession>A0A0D6JDM3</accession>
<dbReference type="SUPFAM" id="SSF56436">
    <property type="entry name" value="C-type lectin-like"/>
    <property type="match status" value="1"/>
</dbReference>
<dbReference type="GO" id="GO:0006508">
    <property type="term" value="P:proteolysis"/>
    <property type="evidence" value="ECO:0007669"/>
    <property type="project" value="InterPro"/>
</dbReference>
<reference evidence="4" key="1">
    <citation type="submission" date="2015-02" db="EMBL/GenBank/DDBJ databases">
        <authorList>
            <person name="Chooi Y.-H."/>
        </authorList>
    </citation>
    <scope>NUCLEOTIDE SEQUENCE [LARGE SCALE GENOMIC DNA]</scope>
    <source>
        <strain evidence="4">strain Y</strain>
    </source>
</reference>
<name>A0A0D6JDM3_9HYPH</name>
<evidence type="ECO:0000259" key="2">
    <source>
        <dbReference type="PROSITE" id="PS50208"/>
    </source>
</evidence>
<dbReference type="InterPro" id="IPR016187">
    <property type="entry name" value="CTDL_fold"/>
</dbReference>